<dbReference type="GO" id="GO:0009099">
    <property type="term" value="P:L-valine biosynthetic process"/>
    <property type="evidence" value="ECO:0007669"/>
    <property type="project" value="TreeGrafter"/>
</dbReference>
<dbReference type="SUPFAM" id="SSF52518">
    <property type="entry name" value="Thiamin diphosphate-binding fold (THDP-binding)"/>
    <property type="match status" value="2"/>
</dbReference>
<organism evidence="7 8">
    <name type="scientific">Paenibacillus algicola</name>
    <dbReference type="NCBI Taxonomy" id="2565926"/>
    <lineage>
        <taxon>Bacteria</taxon>
        <taxon>Bacillati</taxon>
        <taxon>Bacillota</taxon>
        <taxon>Bacilli</taxon>
        <taxon>Bacillales</taxon>
        <taxon>Paenibacillaceae</taxon>
        <taxon>Paenibacillus</taxon>
    </lineage>
</organism>
<evidence type="ECO:0000259" key="4">
    <source>
        <dbReference type="Pfam" id="PF00205"/>
    </source>
</evidence>
<dbReference type="CDD" id="cd00568">
    <property type="entry name" value="TPP_enzymes"/>
    <property type="match status" value="1"/>
</dbReference>
<dbReference type="InterPro" id="IPR012000">
    <property type="entry name" value="Thiamin_PyroP_enz_cen_dom"/>
</dbReference>
<dbReference type="Gene3D" id="3.40.50.970">
    <property type="match status" value="2"/>
</dbReference>
<dbReference type="InterPro" id="IPR029061">
    <property type="entry name" value="THDP-binding"/>
</dbReference>
<evidence type="ECO:0000259" key="5">
    <source>
        <dbReference type="Pfam" id="PF02775"/>
    </source>
</evidence>
<dbReference type="AlphaFoldDB" id="A0A4P8XIH4"/>
<evidence type="ECO:0000256" key="3">
    <source>
        <dbReference type="RuleBase" id="RU362132"/>
    </source>
</evidence>
<sequence>MDNEFVKDIISIWLKKLKVDRLFGIPGSYVLPLIDSAARHEIPFILSQHEYGAALMADGYAKATGKVGCVITTTGIGATNALSGIYNSYSDSQPVLFITGQVPTSQFGKGALQESAGIGRSIHMEEFFAKVTKLSKMVTSAEEVLDSLQVAEHALLEGRKGPVHLCIPIDVLQTRIPFFGLKPSLTRSLPVMPENTIREIHRLTEGSEKPLLLLGAGCQTDEVASIAKRLADKGIPVATTLRGKGIVDEAHPLALGCVGMYGDSSANYYLDRHADLLIAVGVSMSEFTTQCWDPSFSKPRLVHVDIDQTQIGKNYEPDLAVHADAQAFLTVLLQAAGEHKKGLKSAEEAVRATKSKFDAARAQRVVHSEEEGKLHPVEVVELIQKAIPAEQTVWVSDSVTWTETHLKLSGANRHIEAVNQASIGYTPAAAIGVKVGLPDRYVVAVFGDGGFRQTAMELATAVSYNIPVLWVNLNNEKYGSIYAAQKSYYDGNIVGTTYAPIDFVKFGESLGVEAMLIESPEALEEACEFFRHHERPLLLDVRINDAVPVAKARQLIRYQQWKLTKPTREHSSSEDLKVLNQLIQNRY</sequence>
<name>A0A4P8XIH4_9BACL</name>
<dbReference type="PROSITE" id="PS00187">
    <property type="entry name" value="TPP_ENZYMES"/>
    <property type="match status" value="1"/>
</dbReference>
<keyword evidence="8" id="KW-1185">Reference proteome</keyword>
<evidence type="ECO:0000259" key="6">
    <source>
        <dbReference type="Pfam" id="PF02776"/>
    </source>
</evidence>
<dbReference type="GO" id="GO:0003984">
    <property type="term" value="F:acetolactate synthase activity"/>
    <property type="evidence" value="ECO:0007669"/>
    <property type="project" value="TreeGrafter"/>
</dbReference>
<dbReference type="GO" id="GO:0009097">
    <property type="term" value="P:isoleucine biosynthetic process"/>
    <property type="evidence" value="ECO:0007669"/>
    <property type="project" value="TreeGrafter"/>
</dbReference>
<dbReference type="InterPro" id="IPR000399">
    <property type="entry name" value="TPP-bd_CS"/>
</dbReference>
<dbReference type="GO" id="GO:0005948">
    <property type="term" value="C:acetolactate synthase complex"/>
    <property type="evidence" value="ECO:0007669"/>
    <property type="project" value="TreeGrafter"/>
</dbReference>
<dbReference type="Pfam" id="PF00205">
    <property type="entry name" value="TPP_enzyme_M"/>
    <property type="match status" value="1"/>
</dbReference>
<dbReference type="RefSeq" id="WP_138224229.1">
    <property type="nucleotide sequence ID" value="NZ_CP040396.1"/>
</dbReference>
<protein>
    <submittedName>
        <fullName evidence="7">Thiamine pyrophosphate enzyme, central domain protein</fullName>
    </submittedName>
</protein>
<dbReference type="PANTHER" id="PTHR18968:SF167">
    <property type="entry name" value="ACETOLACTATE SYNTHASE LARGE SUBUNIT ILVB2-RELATED"/>
    <property type="match status" value="1"/>
</dbReference>
<dbReference type="InterPro" id="IPR029035">
    <property type="entry name" value="DHS-like_NAD/FAD-binding_dom"/>
</dbReference>
<gene>
    <name evidence="7" type="ORF">E6C60_0388</name>
</gene>
<dbReference type="CDD" id="cd07035">
    <property type="entry name" value="TPP_PYR_POX_like"/>
    <property type="match status" value="1"/>
</dbReference>
<dbReference type="InterPro" id="IPR012001">
    <property type="entry name" value="Thiamin_PyroP_enz_TPP-bd_dom"/>
</dbReference>
<dbReference type="SUPFAM" id="SSF52467">
    <property type="entry name" value="DHS-like NAD/FAD-binding domain"/>
    <property type="match status" value="1"/>
</dbReference>
<dbReference type="OrthoDB" id="4494979at2"/>
<reference evidence="7 8" key="1">
    <citation type="submission" date="2019-05" db="EMBL/GenBank/DDBJ databases">
        <authorList>
            <person name="Chen C."/>
        </authorList>
    </citation>
    <scope>NUCLEOTIDE SEQUENCE [LARGE SCALE GENOMIC DNA]</scope>
    <source>
        <strain evidence="7 8">HB172198</strain>
    </source>
</reference>
<dbReference type="GO" id="GO:0000287">
    <property type="term" value="F:magnesium ion binding"/>
    <property type="evidence" value="ECO:0007669"/>
    <property type="project" value="InterPro"/>
</dbReference>
<dbReference type="Proteomes" id="UP000300879">
    <property type="component" value="Chromosome"/>
</dbReference>
<dbReference type="GO" id="GO:0030976">
    <property type="term" value="F:thiamine pyrophosphate binding"/>
    <property type="evidence" value="ECO:0007669"/>
    <property type="project" value="InterPro"/>
</dbReference>
<dbReference type="EMBL" id="CP040396">
    <property type="protein sequence ID" value="QCT01111.1"/>
    <property type="molecule type" value="Genomic_DNA"/>
</dbReference>
<evidence type="ECO:0000313" key="7">
    <source>
        <dbReference type="EMBL" id="QCT01111.1"/>
    </source>
</evidence>
<dbReference type="Pfam" id="PF02775">
    <property type="entry name" value="TPP_enzyme_C"/>
    <property type="match status" value="1"/>
</dbReference>
<feature type="domain" description="Thiamine pyrophosphate enzyme TPP-binding" evidence="5">
    <location>
        <begin position="398"/>
        <end position="541"/>
    </location>
</feature>
<keyword evidence="2 3" id="KW-0786">Thiamine pyrophosphate</keyword>
<feature type="domain" description="Thiamine pyrophosphate enzyme central" evidence="4">
    <location>
        <begin position="202"/>
        <end position="331"/>
    </location>
</feature>
<evidence type="ECO:0000256" key="1">
    <source>
        <dbReference type="ARBA" id="ARBA00007812"/>
    </source>
</evidence>
<dbReference type="InterPro" id="IPR011766">
    <property type="entry name" value="TPP_enzyme_TPP-bd"/>
</dbReference>
<dbReference type="PANTHER" id="PTHR18968">
    <property type="entry name" value="THIAMINE PYROPHOSPHATE ENZYMES"/>
    <property type="match status" value="1"/>
</dbReference>
<evidence type="ECO:0000256" key="2">
    <source>
        <dbReference type="ARBA" id="ARBA00023052"/>
    </source>
</evidence>
<comment type="similarity">
    <text evidence="1 3">Belongs to the TPP enzyme family.</text>
</comment>
<dbReference type="Pfam" id="PF02776">
    <property type="entry name" value="TPP_enzyme_N"/>
    <property type="match status" value="1"/>
</dbReference>
<proteinExistence type="inferred from homology"/>
<feature type="domain" description="Thiamine pyrophosphate enzyme N-terminal TPP-binding" evidence="6">
    <location>
        <begin position="7"/>
        <end position="114"/>
    </location>
</feature>
<evidence type="ECO:0000313" key="8">
    <source>
        <dbReference type="Proteomes" id="UP000300879"/>
    </source>
</evidence>
<dbReference type="GO" id="GO:0050660">
    <property type="term" value="F:flavin adenine dinucleotide binding"/>
    <property type="evidence" value="ECO:0007669"/>
    <property type="project" value="TreeGrafter"/>
</dbReference>
<dbReference type="Gene3D" id="3.40.50.1220">
    <property type="entry name" value="TPP-binding domain"/>
    <property type="match status" value="1"/>
</dbReference>
<dbReference type="InterPro" id="IPR045229">
    <property type="entry name" value="TPP_enz"/>
</dbReference>
<dbReference type="KEGG" id="palo:E6C60_0388"/>
<accession>A0A4P8XIH4</accession>